<evidence type="ECO:0000256" key="5">
    <source>
        <dbReference type="ARBA" id="ARBA00022833"/>
    </source>
</evidence>
<evidence type="ECO:0000256" key="7">
    <source>
        <dbReference type="ARBA" id="ARBA00023136"/>
    </source>
</evidence>
<feature type="transmembrane region" description="Helical" evidence="8">
    <location>
        <begin position="236"/>
        <end position="258"/>
    </location>
</feature>
<protein>
    <recommendedName>
        <fullName evidence="13">Cation efflux protein</fullName>
    </recommendedName>
</protein>
<dbReference type="Pfam" id="PF16916">
    <property type="entry name" value="ZT_dimer"/>
    <property type="match status" value="1"/>
</dbReference>
<name>A0AAD6CIY5_9EURO</name>
<dbReference type="PANTHER" id="PTHR45820">
    <property type="entry name" value="FI23527P1"/>
    <property type="match status" value="1"/>
</dbReference>
<keyword evidence="4 8" id="KW-0812">Transmembrane</keyword>
<dbReference type="PANTHER" id="PTHR45820:SF5">
    <property type="entry name" value="DIFFUSION FACILITATOR FAMILY METAL ION TRANSPORTER, PUTATIVE-RELATED"/>
    <property type="match status" value="1"/>
</dbReference>
<dbReference type="InterPro" id="IPR002524">
    <property type="entry name" value="Cation_efflux"/>
</dbReference>
<feature type="transmembrane region" description="Helical" evidence="8">
    <location>
        <begin position="113"/>
        <end position="134"/>
    </location>
</feature>
<reference evidence="11" key="1">
    <citation type="submission" date="2022-12" db="EMBL/GenBank/DDBJ databases">
        <authorList>
            <person name="Petersen C."/>
        </authorList>
    </citation>
    <scope>NUCLEOTIDE SEQUENCE</scope>
    <source>
        <strain evidence="11">IBT 16125</strain>
    </source>
</reference>
<dbReference type="Gene3D" id="1.20.1510.10">
    <property type="entry name" value="Cation efflux protein transmembrane domain"/>
    <property type="match status" value="1"/>
</dbReference>
<dbReference type="Proteomes" id="UP001213681">
    <property type="component" value="Unassembled WGS sequence"/>
</dbReference>
<feature type="transmembrane region" description="Helical" evidence="8">
    <location>
        <begin position="12"/>
        <end position="31"/>
    </location>
</feature>
<organism evidence="11 12">
    <name type="scientific">Penicillium daleae</name>
    <dbReference type="NCBI Taxonomy" id="63821"/>
    <lineage>
        <taxon>Eukaryota</taxon>
        <taxon>Fungi</taxon>
        <taxon>Dikarya</taxon>
        <taxon>Ascomycota</taxon>
        <taxon>Pezizomycotina</taxon>
        <taxon>Eurotiomycetes</taxon>
        <taxon>Eurotiomycetidae</taxon>
        <taxon>Eurotiales</taxon>
        <taxon>Aspergillaceae</taxon>
        <taxon>Penicillium</taxon>
    </lineage>
</organism>
<evidence type="ECO:0000256" key="4">
    <source>
        <dbReference type="ARBA" id="ARBA00022692"/>
    </source>
</evidence>
<dbReference type="RefSeq" id="XP_056771646.1">
    <property type="nucleotide sequence ID" value="XM_056903879.1"/>
</dbReference>
<dbReference type="AlphaFoldDB" id="A0AAD6CIY5"/>
<evidence type="ECO:0000259" key="10">
    <source>
        <dbReference type="Pfam" id="PF16916"/>
    </source>
</evidence>
<dbReference type="GO" id="GO:0005385">
    <property type="term" value="F:zinc ion transmembrane transporter activity"/>
    <property type="evidence" value="ECO:0007669"/>
    <property type="project" value="TreeGrafter"/>
</dbReference>
<dbReference type="NCBIfam" id="TIGR01297">
    <property type="entry name" value="CDF"/>
    <property type="match status" value="1"/>
</dbReference>
<keyword evidence="5" id="KW-0862">Zinc</keyword>
<keyword evidence="6 8" id="KW-1133">Transmembrane helix</keyword>
<keyword evidence="7 8" id="KW-0472">Membrane</keyword>
<evidence type="ECO:0000256" key="1">
    <source>
        <dbReference type="ARBA" id="ARBA00004141"/>
    </source>
</evidence>
<sequence>MPFRLSRSTRLTVVIGISTCFFLGEISVGFYTHSLALIADAFHYLNDLVGFVIALVALKVSERGDSPPDLSFGWQRAQLLGAFFNGVLLFALGISIFLQSIERFISLHRVENPKMVFIVGCIGLSLNIISAIFLHEHGHGHTHASPQVIEDEPALVRGCNEDSISKHHDHKHPRFETRVSAHCHDHDGGHGHSHGHDHGDLGMMGVLLHVLCDAANNLGVIAAALVIWLAKYDGRYYADPGVSIGIAIMIIISSIPLVRTTGLILLESAPNGVNLTDVRHDLEKVPGVHSIHELHIWRLNQRKTLASVHVVVFDPSVPNFLKTAKTINECFHAYGIHSATLQPEVLSEVDTTVPGSGEKSPRCQVVCGTLCEALTCCG</sequence>
<feature type="domain" description="Cation efflux protein cytoplasmic" evidence="10">
    <location>
        <begin position="271"/>
        <end position="342"/>
    </location>
</feature>
<keyword evidence="3" id="KW-0813">Transport</keyword>
<gene>
    <name evidence="11" type="ORF">N7458_000485</name>
</gene>
<accession>A0AAD6CIY5</accession>
<keyword evidence="12" id="KW-1185">Reference proteome</keyword>
<evidence type="ECO:0000256" key="8">
    <source>
        <dbReference type="SAM" id="Phobius"/>
    </source>
</evidence>
<dbReference type="InterPro" id="IPR058533">
    <property type="entry name" value="Cation_efflux_TM"/>
</dbReference>
<dbReference type="EMBL" id="JAPVEA010000001">
    <property type="protein sequence ID" value="KAJ5464799.1"/>
    <property type="molecule type" value="Genomic_DNA"/>
</dbReference>
<evidence type="ECO:0008006" key="13">
    <source>
        <dbReference type="Google" id="ProtNLM"/>
    </source>
</evidence>
<feature type="domain" description="Cation efflux protein transmembrane" evidence="9">
    <location>
        <begin position="12"/>
        <end position="266"/>
    </location>
</feature>
<dbReference type="GO" id="GO:0016020">
    <property type="term" value="C:membrane"/>
    <property type="evidence" value="ECO:0007669"/>
    <property type="project" value="UniProtKB-SubCell"/>
</dbReference>
<evidence type="ECO:0000313" key="12">
    <source>
        <dbReference type="Proteomes" id="UP001213681"/>
    </source>
</evidence>
<dbReference type="InterPro" id="IPR027470">
    <property type="entry name" value="Cation_efflux_CTD"/>
</dbReference>
<dbReference type="SUPFAM" id="SSF161111">
    <property type="entry name" value="Cation efflux protein transmembrane domain-like"/>
    <property type="match status" value="1"/>
</dbReference>
<dbReference type="GO" id="GO:0006882">
    <property type="term" value="P:intracellular zinc ion homeostasis"/>
    <property type="evidence" value="ECO:0007669"/>
    <property type="project" value="TreeGrafter"/>
</dbReference>
<feature type="transmembrane region" description="Helical" evidence="8">
    <location>
        <begin position="206"/>
        <end position="230"/>
    </location>
</feature>
<comment type="caution">
    <text evidence="11">The sequence shown here is derived from an EMBL/GenBank/DDBJ whole genome shotgun (WGS) entry which is preliminary data.</text>
</comment>
<feature type="transmembrane region" description="Helical" evidence="8">
    <location>
        <begin position="79"/>
        <end position="101"/>
    </location>
</feature>
<evidence type="ECO:0000256" key="3">
    <source>
        <dbReference type="ARBA" id="ARBA00022448"/>
    </source>
</evidence>
<feature type="transmembrane region" description="Helical" evidence="8">
    <location>
        <begin position="37"/>
        <end position="58"/>
    </location>
</feature>
<proteinExistence type="inferred from homology"/>
<evidence type="ECO:0000256" key="6">
    <source>
        <dbReference type="ARBA" id="ARBA00022989"/>
    </source>
</evidence>
<evidence type="ECO:0000259" key="9">
    <source>
        <dbReference type="Pfam" id="PF01545"/>
    </source>
</evidence>
<dbReference type="InterPro" id="IPR027469">
    <property type="entry name" value="Cation_efflux_TMD_sf"/>
</dbReference>
<dbReference type="GeneID" id="81594122"/>
<comment type="similarity">
    <text evidence="2">Belongs to the cation diffusion facilitator (CDF) transporter (TC 2.A.4) family. SLC30A subfamily.</text>
</comment>
<evidence type="ECO:0000256" key="2">
    <source>
        <dbReference type="ARBA" id="ARBA00008873"/>
    </source>
</evidence>
<comment type="subcellular location">
    <subcellularLocation>
        <location evidence="1">Membrane</location>
        <topology evidence="1">Multi-pass membrane protein</topology>
    </subcellularLocation>
</comment>
<dbReference type="SUPFAM" id="SSF160240">
    <property type="entry name" value="Cation efflux protein cytoplasmic domain-like"/>
    <property type="match status" value="1"/>
</dbReference>
<dbReference type="InterPro" id="IPR036837">
    <property type="entry name" value="Cation_efflux_CTD_sf"/>
</dbReference>
<reference evidence="11" key="2">
    <citation type="journal article" date="2023" name="IMA Fungus">
        <title>Comparative genomic study of the Penicillium genus elucidates a diverse pangenome and 15 lateral gene transfer events.</title>
        <authorList>
            <person name="Petersen C."/>
            <person name="Sorensen T."/>
            <person name="Nielsen M.R."/>
            <person name="Sondergaard T.E."/>
            <person name="Sorensen J.L."/>
            <person name="Fitzpatrick D.A."/>
            <person name="Frisvad J.C."/>
            <person name="Nielsen K.L."/>
        </authorList>
    </citation>
    <scope>NUCLEOTIDE SEQUENCE</scope>
    <source>
        <strain evidence="11">IBT 16125</strain>
    </source>
</reference>
<dbReference type="Pfam" id="PF01545">
    <property type="entry name" value="Cation_efflux"/>
    <property type="match status" value="1"/>
</dbReference>
<evidence type="ECO:0000313" key="11">
    <source>
        <dbReference type="EMBL" id="KAJ5464799.1"/>
    </source>
</evidence>